<protein>
    <submittedName>
        <fullName evidence="2">Putative acetyltransferase</fullName>
    </submittedName>
</protein>
<keyword evidence="3" id="KW-1185">Reference proteome</keyword>
<dbReference type="GO" id="GO:0016747">
    <property type="term" value="F:acyltransferase activity, transferring groups other than amino-acyl groups"/>
    <property type="evidence" value="ECO:0007669"/>
    <property type="project" value="InterPro"/>
</dbReference>
<feature type="domain" description="N-acetyltransferase" evidence="1">
    <location>
        <begin position="1"/>
        <end position="147"/>
    </location>
</feature>
<sequence>MWVCREQPGDVAGARAVHVEAFGRELEASLLDELRASDAWIPQLSLVVRFGVEVAGHVVVTRAHVDDWPVVALGPIGVLPRFQGRGLGAALMHSVLGAADALGEPLVGLLGDPRFYERFGFELGAMTHVLPPDPDWLQHFQVRKLAAYEDKIQGTFRYAAPFDNV</sequence>
<dbReference type="InterPro" id="IPR016181">
    <property type="entry name" value="Acyl_CoA_acyltransferase"/>
</dbReference>
<dbReference type="OrthoDB" id="9797178at2"/>
<evidence type="ECO:0000313" key="3">
    <source>
        <dbReference type="Proteomes" id="UP000192674"/>
    </source>
</evidence>
<keyword evidence="2" id="KW-0808">Transferase</keyword>
<proteinExistence type="predicted"/>
<evidence type="ECO:0000259" key="1">
    <source>
        <dbReference type="PROSITE" id="PS51186"/>
    </source>
</evidence>
<dbReference type="EMBL" id="FWXV01000001">
    <property type="protein sequence ID" value="SMC70499.1"/>
    <property type="molecule type" value="Genomic_DNA"/>
</dbReference>
<evidence type="ECO:0000313" key="2">
    <source>
        <dbReference type="EMBL" id="SMC70499.1"/>
    </source>
</evidence>
<dbReference type="CDD" id="cd04301">
    <property type="entry name" value="NAT_SF"/>
    <property type="match status" value="1"/>
</dbReference>
<organism evidence="2 3">
    <name type="scientific">Kibdelosporangium aridum</name>
    <dbReference type="NCBI Taxonomy" id="2030"/>
    <lineage>
        <taxon>Bacteria</taxon>
        <taxon>Bacillati</taxon>
        <taxon>Actinomycetota</taxon>
        <taxon>Actinomycetes</taxon>
        <taxon>Pseudonocardiales</taxon>
        <taxon>Pseudonocardiaceae</taxon>
        <taxon>Kibdelosporangium</taxon>
    </lineage>
</organism>
<reference evidence="2 3" key="1">
    <citation type="submission" date="2017-04" db="EMBL/GenBank/DDBJ databases">
        <authorList>
            <person name="Afonso C.L."/>
            <person name="Miller P.J."/>
            <person name="Scott M.A."/>
            <person name="Spackman E."/>
            <person name="Goraichik I."/>
            <person name="Dimitrov K.M."/>
            <person name="Suarez D.L."/>
            <person name="Swayne D.E."/>
        </authorList>
    </citation>
    <scope>NUCLEOTIDE SEQUENCE [LARGE SCALE GENOMIC DNA]</scope>
    <source>
        <strain evidence="2 3">DSM 43828</strain>
    </source>
</reference>
<dbReference type="Pfam" id="PF13508">
    <property type="entry name" value="Acetyltransf_7"/>
    <property type="match status" value="1"/>
</dbReference>
<dbReference type="RefSeq" id="WP_033392204.1">
    <property type="nucleotide sequence ID" value="NZ_FWXV01000001.1"/>
</dbReference>
<accession>A0A1Y5X497</accession>
<dbReference type="SUPFAM" id="SSF55729">
    <property type="entry name" value="Acyl-CoA N-acyltransferases (Nat)"/>
    <property type="match status" value="1"/>
</dbReference>
<gene>
    <name evidence="2" type="ORF">SAMN05661093_01565</name>
</gene>
<dbReference type="InterPro" id="IPR000182">
    <property type="entry name" value="GNAT_dom"/>
</dbReference>
<dbReference type="AlphaFoldDB" id="A0A1Y5X497"/>
<name>A0A1Y5X497_KIBAR</name>
<dbReference type="PROSITE" id="PS51186">
    <property type="entry name" value="GNAT"/>
    <property type="match status" value="1"/>
</dbReference>
<dbReference type="Gene3D" id="3.40.630.30">
    <property type="match status" value="1"/>
</dbReference>
<dbReference type="Proteomes" id="UP000192674">
    <property type="component" value="Unassembled WGS sequence"/>
</dbReference>